<dbReference type="GO" id="GO:0006351">
    <property type="term" value="P:DNA-templated transcription"/>
    <property type="evidence" value="ECO:0007669"/>
    <property type="project" value="UniProtKB-UniRule"/>
</dbReference>
<evidence type="ECO:0000313" key="11">
    <source>
        <dbReference type="EMBL" id="MBP0724853.1"/>
    </source>
</evidence>
<dbReference type="InterPro" id="IPR003716">
    <property type="entry name" value="DNA-dir_RNA_pol_omega"/>
</dbReference>
<evidence type="ECO:0000256" key="4">
    <source>
        <dbReference type="ARBA" id="ARBA00022478"/>
    </source>
</evidence>
<evidence type="ECO:0000256" key="5">
    <source>
        <dbReference type="ARBA" id="ARBA00022679"/>
    </source>
</evidence>
<dbReference type="PANTHER" id="PTHR34476">
    <property type="entry name" value="DNA-DIRECTED RNA POLYMERASE SUBUNIT OMEGA"/>
    <property type="match status" value="1"/>
</dbReference>
<keyword evidence="12" id="KW-1185">Reference proteome</keyword>
<dbReference type="AlphaFoldDB" id="A0A940NNV2"/>
<dbReference type="Gene3D" id="3.90.940.10">
    <property type="match status" value="1"/>
</dbReference>
<evidence type="ECO:0000256" key="10">
    <source>
        <dbReference type="HAMAP-Rule" id="MF_00366"/>
    </source>
</evidence>
<dbReference type="HAMAP" id="MF_00366">
    <property type="entry name" value="RNApol_bact_RpoZ"/>
    <property type="match status" value="1"/>
</dbReference>
<dbReference type="InterPro" id="IPR006110">
    <property type="entry name" value="Pol_omega/Rpo6/RPB6"/>
</dbReference>
<keyword evidence="5 10" id="KW-0808">Transferase</keyword>
<dbReference type="Pfam" id="PF01192">
    <property type="entry name" value="RNA_pol_Rpb6"/>
    <property type="match status" value="1"/>
</dbReference>
<dbReference type="EMBL" id="JAGIYQ010000003">
    <property type="protein sequence ID" value="MBP0724853.1"/>
    <property type="molecule type" value="Genomic_DNA"/>
</dbReference>
<dbReference type="GO" id="GO:0000428">
    <property type="term" value="C:DNA-directed RNA polymerase complex"/>
    <property type="evidence" value="ECO:0007669"/>
    <property type="project" value="UniProtKB-KW"/>
</dbReference>
<evidence type="ECO:0000256" key="3">
    <source>
        <dbReference type="ARBA" id="ARBA00013725"/>
    </source>
</evidence>
<comment type="subunit">
    <text evidence="10">The RNAP catalytic core consists of 2 alpha, 1 beta, 1 beta' and 1 omega subunit. When a sigma factor is associated with the core the holoenzyme is formed, which can initiate transcription.</text>
</comment>
<accession>A0A940NNV2</accession>
<evidence type="ECO:0000256" key="2">
    <source>
        <dbReference type="ARBA" id="ARBA00012418"/>
    </source>
</evidence>
<dbReference type="InterPro" id="IPR036161">
    <property type="entry name" value="RPB6/omega-like_sf"/>
</dbReference>
<gene>
    <name evidence="10" type="primary">rpoZ</name>
    <name evidence="11" type="ORF">J5Y03_06565</name>
</gene>
<comment type="function">
    <text evidence="10">Promotes RNA polymerase assembly. Latches the N- and C-terminal regions of the beta' subunit thereby facilitating its interaction with the beta and alpha subunits.</text>
</comment>
<keyword evidence="4 10" id="KW-0240">DNA-directed RNA polymerase</keyword>
<dbReference type="NCBIfam" id="TIGR00690">
    <property type="entry name" value="rpoZ"/>
    <property type="match status" value="1"/>
</dbReference>
<evidence type="ECO:0000256" key="9">
    <source>
        <dbReference type="ARBA" id="ARBA00048552"/>
    </source>
</evidence>
<name>A0A940NNV2_9BACI</name>
<evidence type="ECO:0000313" key="12">
    <source>
        <dbReference type="Proteomes" id="UP000682134"/>
    </source>
</evidence>
<dbReference type="EC" id="2.7.7.6" evidence="2 10"/>
<keyword evidence="6 10" id="KW-0548">Nucleotidyltransferase</keyword>
<organism evidence="11 12">
    <name type="scientific">Gottfriedia endophytica</name>
    <dbReference type="NCBI Taxonomy" id="2820819"/>
    <lineage>
        <taxon>Bacteria</taxon>
        <taxon>Bacillati</taxon>
        <taxon>Bacillota</taxon>
        <taxon>Bacilli</taxon>
        <taxon>Bacillales</taxon>
        <taxon>Bacillaceae</taxon>
        <taxon>Gottfriedia</taxon>
    </lineage>
</organism>
<proteinExistence type="inferred from homology"/>
<evidence type="ECO:0000256" key="1">
    <source>
        <dbReference type="ARBA" id="ARBA00006711"/>
    </source>
</evidence>
<dbReference type="GO" id="GO:0003899">
    <property type="term" value="F:DNA-directed RNA polymerase activity"/>
    <property type="evidence" value="ECO:0007669"/>
    <property type="project" value="UniProtKB-UniRule"/>
</dbReference>
<dbReference type="Proteomes" id="UP000682134">
    <property type="component" value="Unassembled WGS sequence"/>
</dbReference>
<evidence type="ECO:0000256" key="6">
    <source>
        <dbReference type="ARBA" id="ARBA00022695"/>
    </source>
</evidence>
<dbReference type="PANTHER" id="PTHR34476:SF1">
    <property type="entry name" value="DNA-DIRECTED RNA POLYMERASE SUBUNIT OMEGA"/>
    <property type="match status" value="1"/>
</dbReference>
<dbReference type="SUPFAM" id="SSF63562">
    <property type="entry name" value="RPB6/omega subunit-like"/>
    <property type="match status" value="1"/>
</dbReference>
<dbReference type="RefSeq" id="WP_209403783.1">
    <property type="nucleotide sequence ID" value="NZ_JAGIYQ010000003.1"/>
</dbReference>
<comment type="similarity">
    <text evidence="1 10">Belongs to the RNA polymerase subunit omega family.</text>
</comment>
<keyword evidence="7 10" id="KW-0804">Transcription</keyword>
<evidence type="ECO:0000256" key="7">
    <source>
        <dbReference type="ARBA" id="ARBA00023163"/>
    </source>
</evidence>
<reference evidence="11" key="1">
    <citation type="submission" date="2021-04" db="EMBL/GenBank/DDBJ databases">
        <title>Genome seq and assembly of Bacillus sp.</title>
        <authorList>
            <person name="Chhetri G."/>
        </authorList>
    </citation>
    <scope>NUCLEOTIDE SEQUENCE</scope>
    <source>
        <strain evidence="11">RG28</strain>
    </source>
</reference>
<comment type="catalytic activity">
    <reaction evidence="9 10">
        <text>RNA(n) + a ribonucleoside 5'-triphosphate = RNA(n+1) + diphosphate</text>
        <dbReference type="Rhea" id="RHEA:21248"/>
        <dbReference type="Rhea" id="RHEA-COMP:14527"/>
        <dbReference type="Rhea" id="RHEA-COMP:17342"/>
        <dbReference type="ChEBI" id="CHEBI:33019"/>
        <dbReference type="ChEBI" id="CHEBI:61557"/>
        <dbReference type="ChEBI" id="CHEBI:140395"/>
        <dbReference type="EC" id="2.7.7.6"/>
    </reaction>
</comment>
<dbReference type="GO" id="GO:0003677">
    <property type="term" value="F:DNA binding"/>
    <property type="evidence" value="ECO:0007669"/>
    <property type="project" value="UniProtKB-UniRule"/>
</dbReference>
<sequence length="70" mass="8042">MLYPSIDRLLTKLDSKYTLVTVASKRARDMQVKRDGRVEKPVSDKFVGKALEEINAGLLSYRKLEEVKED</sequence>
<protein>
    <recommendedName>
        <fullName evidence="3 10">DNA-directed RNA polymerase subunit omega</fullName>
        <shortName evidence="10">RNAP omega subunit</shortName>
        <ecNumber evidence="2 10">2.7.7.6</ecNumber>
    </recommendedName>
    <alternativeName>
        <fullName evidence="10">RNA polymerase omega subunit</fullName>
    </alternativeName>
    <alternativeName>
        <fullName evidence="8 10">Transcriptase subunit omega</fullName>
    </alternativeName>
</protein>
<comment type="caution">
    <text evidence="11">The sequence shown here is derived from an EMBL/GenBank/DDBJ whole genome shotgun (WGS) entry which is preliminary data.</text>
</comment>
<evidence type="ECO:0000256" key="8">
    <source>
        <dbReference type="ARBA" id="ARBA00029924"/>
    </source>
</evidence>
<dbReference type="SMART" id="SM01409">
    <property type="entry name" value="RNA_pol_Rpb6"/>
    <property type="match status" value="1"/>
</dbReference>